<evidence type="ECO:0000256" key="1">
    <source>
        <dbReference type="SAM" id="MobiDB-lite"/>
    </source>
</evidence>
<dbReference type="Pfam" id="PF01137">
    <property type="entry name" value="RTC"/>
    <property type="match status" value="1"/>
</dbReference>
<organism evidence="3 4">
    <name type="scientific">Lophiostoma macrostomum CBS 122681</name>
    <dbReference type="NCBI Taxonomy" id="1314788"/>
    <lineage>
        <taxon>Eukaryota</taxon>
        <taxon>Fungi</taxon>
        <taxon>Dikarya</taxon>
        <taxon>Ascomycota</taxon>
        <taxon>Pezizomycotina</taxon>
        <taxon>Dothideomycetes</taxon>
        <taxon>Pleosporomycetidae</taxon>
        <taxon>Pleosporales</taxon>
        <taxon>Lophiostomataceae</taxon>
        <taxon>Lophiostoma</taxon>
    </lineage>
</organism>
<dbReference type="InterPro" id="IPR000228">
    <property type="entry name" value="RNA3'_term_phos_cyc"/>
</dbReference>
<name>A0A6A6TC32_9PLEO</name>
<reference evidence="3" key="1">
    <citation type="journal article" date="2020" name="Stud. Mycol.">
        <title>101 Dothideomycetes genomes: a test case for predicting lifestyles and emergence of pathogens.</title>
        <authorList>
            <person name="Haridas S."/>
            <person name="Albert R."/>
            <person name="Binder M."/>
            <person name="Bloem J."/>
            <person name="Labutti K."/>
            <person name="Salamov A."/>
            <person name="Andreopoulos B."/>
            <person name="Baker S."/>
            <person name="Barry K."/>
            <person name="Bills G."/>
            <person name="Bluhm B."/>
            <person name="Cannon C."/>
            <person name="Castanera R."/>
            <person name="Culley D."/>
            <person name="Daum C."/>
            <person name="Ezra D."/>
            <person name="Gonzalez J."/>
            <person name="Henrissat B."/>
            <person name="Kuo A."/>
            <person name="Liang C."/>
            <person name="Lipzen A."/>
            <person name="Lutzoni F."/>
            <person name="Magnuson J."/>
            <person name="Mondo S."/>
            <person name="Nolan M."/>
            <person name="Ohm R."/>
            <person name="Pangilinan J."/>
            <person name="Park H.-J."/>
            <person name="Ramirez L."/>
            <person name="Alfaro M."/>
            <person name="Sun H."/>
            <person name="Tritt A."/>
            <person name="Yoshinaga Y."/>
            <person name="Zwiers L.-H."/>
            <person name="Turgeon B."/>
            <person name="Goodwin S."/>
            <person name="Spatafora J."/>
            <person name="Crous P."/>
            <person name="Grigoriev I."/>
        </authorList>
    </citation>
    <scope>NUCLEOTIDE SEQUENCE</scope>
    <source>
        <strain evidence="3">CBS 122681</strain>
    </source>
</reference>
<feature type="region of interest" description="Disordered" evidence="1">
    <location>
        <begin position="1"/>
        <end position="26"/>
    </location>
</feature>
<dbReference type="GO" id="GO:0006396">
    <property type="term" value="P:RNA processing"/>
    <property type="evidence" value="ECO:0007669"/>
    <property type="project" value="InterPro"/>
</dbReference>
<feature type="domain" description="RNA 3'-terminal phosphate cyclase" evidence="2">
    <location>
        <begin position="27"/>
        <end position="442"/>
    </location>
</feature>
<evidence type="ECO:0000259" key="2">
    <source>
        <dbReference type="Pfam" id="PF01137"/>
    </source>
</evidence>
<sequence length="474" mass="51059">MPSPKPRSNSKPKSETPNPIHLEGTTLEGGGQLLRIALALSSLTAIPIHVTNIRGKRSGGGGLKAQHLTSLTWLARESEARVSGAGLKSREIVFVPRRGSGDGEGPGRRNVHVSGEVGRKERERHIEIKQSTPGSVNLVFQAILPYLLFSHSHSESPTSTSPSPSPSSPQAHPSKITLRITGGTNVSNSPSIDYIQQVLLPMLQKISIKDLTASLQSRGWSQGGTKLGSVSFGITLFGPGEALSGFTLGREDRGEVVHVQATIIAPKAVEQDLREEVESAVHKRWREIFGKQRDRKGYEDGDGQGDERTKAEPDTALDITFEDSHHEKRYYLLLVATTSTGIKLGRDWLYDHGVRAGKTGKVVDALAKKVVADLVAEIAHGGCVDEWLRDQLVVFQALAKGRSEVFGGSVGGKREGEGGLMEPSLHARTAQWVVGEMLGVEFDEEGGCEGVAFGEQQDDARLADELQSLDISTA</sequence>
<feature type="compositionally biased region" description="Low complexity" evidence="1">
    <location>
        <begin position="155"/>
        <end position="174"/>
    </location>
</feature>
<dbReference type="Gene3D" id="3.65.10.20">
    <property type="entry name" value="RNA 3'-terminal phosphate cyclase domain"/>
    <property type="match status" value="2"/>
</dbReference>
<dbReference type="AlphaFoldDB" id="A0A6A6TC32"/>
<dbReference type="Proteomes" id="UP000799324">
    <property type="component" value="Unassembled WGS sequence"/>
</dbReference>
<gene>
    <name evidence="3" type="ORF">K491DRAFT_692015</name>
</gene>
<accession>A0A6A6TC32</accession>
<dbReference type="GO" id="GO:0005634">
    <property type="term" value="C:nucleus"/>
    <property type="evidence" value="ECO:0007669"/>
    <property type="project" value="TreeGrafter"/>
</dbReference>
<dbReference type="InterPro" id="IPR023797">
    <property type="entry name" value="RNA3'_phos_cyclase_dom"/>
</dbReference>
<dbReference type="PANTHER" id="PTHR11096:SF0">
    <property type="entry name" value="RNA 3'-TERMINAL PHOSPHATE CYCLASE"/>
    <property type="match status" value="1"/>
</dbReference>
<evidence type="ECO:0000313" key="3">
    <source>
        <dbReference type="EMBL" id="KAF2656458.1"/>
    </source>
</evidence>
<dbReference type="InterPro" id="IPR013792">
    <property type="entry name" value="RNA3'P_cycl/enolpyr_Trfase_a/b"/>
</dbReference>
<feature type="compositionally biased region" description="Low complexity" evidence="1">
    <location>
        <begin position="1"/>
        <end position="11"/>
    </location>
</feature>
<dbReference type="EMBL" id="MU004336">
    <property type="protein sequence ID" value="KAF2656458.1"/>
    <property type="molecule type" value="Genomic_DNA"/>
</dbReference>
<dbReference type="GO" id="GO:0003963">
    <property type="term" value="F:RNA-3'-phosphate cyclase activity"/>
    <property type="evidence" value="ECO:0007669"/>
    <property type="project" value="TreeGrafter"/>
</dbReference>
<protein>
    <submittedName>
        <fullName evidence="3">EPT/RTPC-like protein</fullName>
    </submittedName>
</protein>
<feature type="region of interest" description="Disordered" evidence="1">
    <location>
        <begin position="153"/>
        <end position="175"/>
    </location>
</feature>
<proteinExistence type="predicted"/>
<keyword evidence="4" id="KW-1185">Reference proteome</keyword>
<dbReference type="InterPro" id="IPR037136">
    <property type="entry name" value="RNA3'_phos_cyclase_dom_sf"/>
</dbReference>
<evidence type="ECO:0000313" key="4">
    <source>
        <dbReference type="Proteomes" id="UP000799324"/>
    </source>
</evidence>
<dbReference type="SUPFAM" id="SSF55205">
    <property type="entry name" value="EPT/RTPC-like"/>
    <property type="match status" value="1"/>
</dbReference>
<dbReference type="OrthoDB" id="25029at2759"/>
<dbReference type="PANTHER" id="PTHR11096">
    <property type="entry name" value="RNA 3' TERMINAL PHOSPHATE CYCLASE"/>
    <property type="match status" value="1"/>
</dbReference>